<evidence type="ECO:0000313" key="2">
    <source>
        <dbReference type="EMBL" id="ARU96039.1"/>
    </source>
</evidence>
<name>A0A1Y0LPY6_TATCI</name>
<dbReference type="Pfam" id="PF12528">
    <property type="entry name" value="T2SSppdC"/>
    <property type="match status" value="1"/>
</dbReference>
<sequence>MAECLIALLILSLTVLLLSGYHQQLVYGFRMRQAQRDASWAATQVLAGKPPTGWHSELKREMTEDGCLLVTAKVQGPFNRHSELEQWFCPPFDGHLPE</sequence>
<dbReference type="InterPro" id="IPR022204">
    <property type="entry name" value="PpdC-like_C"/>
</dbReference>
<dbReference type="Proteomes" id="UP000195814">
    <property type="component" value="Chromosome"/>
</dbReference>
<evidence type="ECO:0000313" key="4">
    <source>
        <dbReference type="Proteomes" id="UP000195729"/>
    </source>
</evidence>
<organism evidence="2 5">
    <name type="scientific">Tatumella citrea</name>
    <name type="common">Pantoea citrea</name>
    <dbReference type="NCBI Taxonomy" id="53336"/>
    <lineage>
        <taxon>Bacteria</taxon>
        <taxon>Pseudomonadati</taxon>
        <taxon>Pseudomonadota</taxon>
        <taxon>Gammaproteobacteria</taxon>
        <taxon>Enterobacterales</taxon>
        <taxon>Erwiniaceae</taxon>
        <taxon>Tatumella</taxon>
    </lineage>
</organism>
<evidence type="ECO:0000259" key="1">
    <source>
        <dbReference type="Pfam" id="PF12528"/>
    </source>
</evidence>
<proteinExistence type="predicted"/>
<dbReference type="EMBL" id="CP015579">
    <property type="protein sequence ID" value="ARU96039.1"/>
    <property type="molecule type" value="Genomic_DNA"/>
</dbReference>
<dbReference type="KEGG" id="tci:A7K98_04505"/>
<gene>
    <name evidence="2" type="ORF">A7K98_04505</name>
    <name evidence="3" type="ORF">A7K99_04505</name>
</gene>
<dbReference type="EMBL" id="CP015581">
    <property type="protein sequence ID" value="ARV00077.1"/>
    <property type="molecule type" value="Genomic_DNA"/>
</dbReference>
<reference evidence="4 5" key="1">
    <citation type="submission" date="2016-05" db="EMBL/GenBank/DDBJ databases">
        <title>Complete genome sequence of two 2,5-diketo-D-glunonic acid producing strain Tatumella citrea.</title>
        <authorList>
            <person name="Duan C."/>
            <person name="Yang J."/>
            <person name="Yang S."/>
        </authorList>
    </citation>
    <scope>NUCLEOTIDE SEQUENCE [LARGE SCALE GENOMIC DNA]</scope>
    <source>
        <strain evidence="3 4">ATCC 39140</strain>
        <strain evidence="2 5">DSM 13699</strain>
    </source>
</reference>
<accession>A0A1Y0LPY6</accession>
<dbReference type="Proteomes" id="UP000195729">
    <property type="component" value="Chromosome"/>
</dbReference>
<evidence type="ECO:0000313" key="5">
    <source>
        <dbReference type="Proteomes" id="UP000195814"/>
    </source>
</evidence>
<protein>
    <recommendedName>
        <fullName evidence="1">Prepilin peptidase dependent protein C-like C-terminal domain-containing protein</fullName>
    </recommendedName>
</protein>
<dbReference type="AlphaFoldDB" id="A0A1Y0LPY6"/>
<keyword evidence="4" id="KW-1185">Reference proteome</keyword>
<feature type="domain" description="Prepilin peptidase dependent protein C-like C-terminal" evidence="1">
    <location>
        <begin position="21"/>
        <end position="90"/>
    </location>
</feature>
<evidence type="ECO:0000313" key="3">
    <source>
        <dbReference type="EMBL" id="ARV00077.1"/>
    </source>
</evidence>